<keyword evidence="3" id="KW-0998">Cell outer membrane</keyword>
<accession>A0ABV4NQB4</accession>
<evidence type="ECO:0000256" key="1">
    <source>
        <dbReference type="ARBA" id="ARBA00004442"/>
    </source>
</evidence>
<name>A0ABV4NQB4_9GAMM</name>
<dbReference type="Gene3D" id="2.40.170.20">
    <property type="entry name" value="TonB-dependent receptor, beta-barrel domain"/>
    <property type="match status" value="1"/>
</dbReference>
<dbReference type="InterPro" id="IPR057601">
    <property type="entry name" value="Oar-like_b-barrel"/>
</dbReference>
<feature type="domain" description="TonB-dependent receptor plug" evidence="5">
    <location>
        <begin position="133"/>
        <end position="235"/>
    </location>
</feature>
<evidence type="ECO:0000313" key="8">
    <source>
        <dbReference type="Proteomes" id="UP001569414"/>
    </source>
</evidence>
<keyword evidence="4" id="KW-0732">Signal</keyword>
<evidence type="ECO:0000256" key="2">
    <source>
        <dbReference type="ARBA" id="ARBA00023136"/>
    </source>
</evidence>
<dbReference type="Pfam" id="PF25183">
    <property type="entry name" value="OMP_b-brl_4"/>
    <property type="match status" value="2"/>
</dbReference>
<feature type="domain" description="TonB-dependent transporter Oar-like beta-barrel" evidence="6">
    <location>
        <begin position="243"/>
        <end position="306"/>
    </location>
</feature>
<sequence length="1045" mass="115015">MKPSLFPRVWLSAAILSSISATPVSLAQETAAAIRGAITGSSGEVIHAAQITVVHTPSNSRRVTEVGESGQFNLSGLRAGGPYTVIIESDQGDRTFEDIYLSLGDSLPLIVSLDTANIEEVNVLGRAINTSRQAMGPASHFNSDDLASAPAINRDIKDLLRLDPRIYIDEANYDSIQCAGANPRFNSLTVDGVRMNDNFGLNSNGYPTERMPFSYDAIDQVAVELAPFDVQYGGFSACNINAVTKSGSNEWHGSFFYDYTDDAFRGDSLEGEDINVAKFDEKRYNATLGGAIIEDKLFFFAAYEKLDGIATFDRGPVGSNAATEVQGVSQAQLDEIVRISNEVYGYNPGSLPNSLPEEDEKLLVKFDWNISENHRAAFTYNYNDGFSIAEADGDPDELELSNHYYERGAELNSYVVQLFSDWSDIFSTEIKIGYSELDNHQISLEGTDFGEVQISTSYDHDNDGSDTGATVYLGADDSRHANKLSYDNLTFKLAGKLLLGEHNLTAGYEHENFDIYNLFIQEAAGEYRFSSIENFEQGVADLIIYENAIGTNNILDAAAEFAYDIDTLYVQDEYTFADVDLTVVAGLRYDRYSSDDEPVANTDFTAAYNFSNQHTIDGLGLLQPRLGLNWNVDDNLELHGGVGLYSGGNPNVWISNNYSNNGAIQIEATDTSGTPLFDMDWTGNGTPIFDVPQSLYNQVASGDGSLGGVNMMDPDFEVPSVWKYALGGSYEFESGYLVTVDYLYSDYKDAAIIQDLSLEQASAAADGRPVYANANGRRGDYMLTNVKGDSGYSSVISLGLSKSFDFGLDVAVGYAYTDAKDVNPMTSSVAYSNYTTIATVDAQDPGTATSNYVVPHRFTLKLDYAREFLAGYETRFTLFGSANEGVPYSYTFSNYIFGDGGRGRGLLYVPTDLDDANVVFGEDFDTDAFFAWIDSEDLDSGTMERNSLSSNWWTKFDLRVDQELPGWRADDRLNAFFVIENLGNLLNDDWGVMYEGAFPRFQAAVDANIDEQGRFVFNEFNDPAGQTRFTAASLWSARMGIRYEF</sequence>
<dbReference type="InterPro" id="IPR037066">
    <property type="entry name" value="Plug_dom_sf"/>
</dbReference>
<dbReference type="Pfam" id="PF13620">
    <property type="entry name" value="CarboxypepD_reg"/>
    <property type="match status" value="1"/>
</dbReference>
<dbReference type="Pfam" id="PF07715">
    <property type="entry name" value="Plug"/>
    <property type="match status" value="1"/>
</dbReference>
<dbReference type="RefSeq" id="WP_371844239.1">
    <property type="nucleotide sequence ID" value="NZ_JBGMEL010000014.1"/>
</dbReference>
<protein>
    <submittedName>
        <fullName evidence="7">Carboxypeptidase regulatory-like domain-containing protein</fullName>
    </submittedName>
</protein>
<evidence type="ECO:0000256" key="4">
    <source>
        <dbReference type="SAM" id="SignalP"/>
    </source>
</evidence>
<dbReference type="SUPFAM" id="SSF56935">
    <property type="entry name" value="Porins"/>
    <property type="match status" value="1"/>
</dbReference>
<evidence type="ECO:0000259" key="5">
    <source>
        <dbReference type="Pfam" id="PF07715"/>
    </source>
</evidence>
<dbReference type="EMBL" id="JBGMEL010000014">
    <property type="protein sequence ID" value="MFA0791742.1"/>
    <property type="molecule type" value="Genomic_DNA"/>
</dbReference>
<keyword evidence="2" id="KW-0472">Membrane</keyword>
<evidence type="ECO:0000256" key="3">
    <source>
        <dbReference type="ARBA" id="ARBA00023237"/>
    </source>
</evidence>
<comment type="caution">
    <text evidence="7">The sequence shown here is derived from an EMBL/GenBank/DDBJ whole genome shotgun (WGS) entry which is preliminary data.</text>
</comment>
<feature type="domain" description="TonB-dependent transporter Oar-like beta-barrel" evidence="6">
    <location>
        <begin position="353"/>
        <end position="966"/>
    </location>
</feature>
<proteinExistence type="predicted"/>
<dbReference type="Gene3D" id="2.170.130.10">
    <property type="entry name" value="TonB-dependent receptor, plug domain"/>
    <property type="match status" value="1"/>
</dbReference>
<dbReference type="InterPro" id="IPR012910">
    <property type="entry name" value="Plug_dom"/>
</dbReference>
<feature type="chain" id="PRO_5047537691" evidence="4">
    <location>
        <begin position="28"/>
        <end position="1045"/>
    </location>
</feature>
<gene>
    <name evidence="7" type="ORF">ACCI51_14390</name>
</gene>
<evidence type="ECO:0000313" key="7">
    <source>
        <dbReference type="EMBL" id="MFA0791742.1"/>
    </source>
</evidence>
<dbReference type="Proteomes" id="UP001569414">
    <property type="component" value="Unassembled WGS sequence"/>
</dbReference>
<dbReference type="InterPro" id="IPR036942">
    <property type="entry name" value="Beta-barrel_TonB_sf"/>
</dbReference>
<evidence type="ECO:0000259" key="6">
    <source>
        <dbReference type="Pfam" id="PF25183"/>
    </source>
</evidence>
<organism evidence="7 8">
    <name type="scientific">Microbulbifer echini</name>
    <dbReference type="NCBI Taxonomy" id="1529067"/>
    <lineage>
        <taxon>Bacteria</taxon>
        <taxon>Pseudomonadati</taxon>
        <taxon>Pseudomonadota</taxon>
        <taxon>Gammaproteobacteria</taxon>
        <taxon>Cellvibrionales</taxon>
        <taxon>Microbulbiferaceae</taxon>
        <taxon>Microbulbifer</taxon>
    </lineage>
</organism>
<keyword evidence="8" id="KW-1185">Reference proteome</keyword>
<reference evidence="7 8" key="1">
    <citation type="submission" date="2024-08" db="EMBL/GenBank/DDBJ databases">
        <authorList>
            <person name="Ishaq N."/>
        </authorList>
    </citation>
    <scope>NUCLEOTIDE SEQUENCE [LARGE SCALE GENOMIC DNA]</scope>
    <source>
        <strain evidence="7 8">JCM 30400</strain>
    </source>
</reference>
<feature type="signal peptide" evidence="4">
    <location>
        <begin position="1"/>
        <end position="27"/>
    </location>
</feature>
<comment type="subcellular location">
    <subcellularLocation>
        <location evidence="1">Cell outer membrane</location>
    </subcellularLocation>
</comment>